<evidence type="ECO:0000313" key="2">
    <source>
        <dbReference type="Proteomes" id="UP000194137"/>
    </source>
</evidence>
<keyword evidence="2" id="KW-1185">Reference proteome</keyword>
<sequence>MSSSISTPDALLSNAHRASGTCWRVIEAQHRVSTMKITDTHAEQELLENLIEQSKPSLPPECKGLHYLLATPFRYGAPYPHGSRFRRAGLTPGVFYASKQVETAIAETAFWRLLFYADSPDTPWPSNAGEYTAFAVQYATSRAIDLTRPPLDARNDEWMHPTKLDACQTLAERAREANIEAIRYASVRDPKHRLNVALLTCHAFSVKQETARQTWRIHLGANGVRTQCEMPKLLIDFDRKVFASDPRIAKMTWER</sequence>
<organism evidence="1 2">
    <name type="scientific">Pseudorhodoplanes sinuspersici</name>
    <dbReference type="NCBI Taxonomy" id="1235591"/>
    <lineage>
        <taxon>Bacteria</taxon>
        <taxon>Pseudomonadati</taxon>
        <taxon>Pseudomonadota</taxon>
        <taxon>Alphaproteobacteria</taxon>
        <taxon>Hyphomicrobiales</taxon>
        <taxon>Pseudorhodoplanes</taxon>
    </lineage>
</organism>
<dbReference type="KEGG" id="psin:CAK95_09945"/>
<proteinExistence type="predicted"/>
<dbReference type="STRING" id="1235591.CAK95_09945"/>
<dbReference type="EMBL" id="CP021112">
    <property type="protein sequence ID" value="ARP99368.1"/>
    <property type="molecule type" value="Genomic_DNA"/>
</dbReference>
<dbReference type="InterPro" id="IPR014914">
    <property type="entry name" value="RES_dom"/>
</dbReference>
<dbReference type="SMART" id="SM00953">
    <property type="entry name" value="RES"/>
    <property type="match status" value="1"/>
</dbReference>
<accession>A0A1W6ZPN9</accession>
<dbReference type="OrthoDB" id="7300555at2"/>
<dbReference type="Pfam" id="PF08808">
    <property type="entry name" value="RES"/>
    <property type="match status" value="1"/>
</dbReference>
<gene>
    <name evidence="1" type="ORF">CAK95_09945</name>
</gene>
<evidence type="ECO:0000313" key="1">
    <source>
        <dbReference type="EMBL" id="ARP99368.1"/>
    </source>
</evidence>
<protein>
    <submittedName>
        <fullName evidence="1">Uncharacterized protein</fullName>
    </submittedName>
</protein>
<dbReference type="Proteomes" id="UP000194137">
    <property type="component" value="Chromosome"/>
</dbReference>
<name>A0A1W6ZPN9_9HYPH</name>
<reference evidence="1 2" key="1">
    <citation type="submission" date="2017-05" db="EMBL/GenBank/DDBJ databases">
        <title>Full genome sequence of Pseudorhodoplanes sinuspersici.</title>
        <authorList>
            <person name="Dastgheib S.M.M."/>
            <person name="Shavandi M."/>
            <person name="Tirandaz H."/>
        </authorList>
    </citation>
    <scope>NUCLEOTIDE SEQUENCE [LARGE SCALE GENOMIC DNA]</scope>
    <source>
        <strain evidence="1 2">RIPI110</strain>
    </source>
</reference>
<dbReference type="RefSeq" id="WP_086087778.1">
    <property type="nucleotide sequence ID" value="NZ_CP021112.1"/>
</dbReference>
<dbReference type="AlphaFoldDB" id="A0A1W6ZPN9"/>